<comment type="caution">
    <text evidence="2">The sequence shown here is derived from an EMBL/GenBank/DDBJ whole genome shotgun (WGS) entry which is preliminary data.</text>
</comment>
<protein>
    <submittedName>
        <fullName evidence="2">Uncharacterized protein</fullName>
    </submittedName>
</protein>
<keyword evidence="3" id="KW-1185">Reference proteome</keyword>
<evidence type="ECO:0000256" key="1">
    <source>
        <dbReference type="SAM" id="MobiDB-lite"/>
    </source>
</evidence>
<name>A0AAV7SRT1_PLEWA</name>
<reference evidence="2" key="1">
    <citation type="journal article" date="2022" name="bioRxiv">
        <title>Sequencing and chromosome-scale assembly of the giantPleurodeles waltlgenome.</title>
        <authorList>
            <person name="Brown T."/>
            <person name="Elewa A."/>
            <person name="Iarovenko S."/>
            <person name="Subramanian E."/>
            <person name="Araus A.J."/>
            <person name="Petzold A."/>
            <person name="Susuki M."/>
            <person name="Suzuki K.-i.T."/>
            <person name="Hayashi T."/>
            <person name="Toyoda A."/>
            <person name="Oliveira C."/>
            <person name="Osipova E."/>
            <person name="Leigh N.D."/>
            <person name="Simon A."/>
            <person name="Yun M.H."/>
        </authorList>
    </citation>
    <scope>NUCLEOTIDE SEQUENCE</scope>
    <source>
        <strain evidence="2">20211129_DDA</strain>
        <tissue evidence="2">Liver</tissue>
    </source>
</reference>
<evidence type="ECO:0000313" key="2">
    <source>
        <dbReference type="EMBL" id="KAJ1166763.1"/>
    </source>
</evidence>
<sequence>MFLSDRAINKERQKRGLRRWRRSEYRGVGPTAVHKRDATVERVTPTKKKTIQSKKENKHKKKAKKNSHNKCDFEEEDEFIADS</sequence>
<feature type="compositionally biased region" description="Acidic residues" evidence="1">
    <location>
        <begin position="73"/>
        <end position="83"/>
    </location>
</feature>
<dbReference type="Proteomes" id="UP001066276">
    <property type="component" value="Chromosome 4_2"/>
</dbReference>
<accession>A0AAV7SRT1</accession>
<feature type="region of interest" description="Disordered" evidence="1">
    <location>
        <begin position="28"/>
        <end position="83"/>
    </location>
</feature>
<proteinExistence type="predicted"/>
<feature type="compositionally biased region" description="Basic residues" evidence="1">
    <location>
        <begin position="45"/>
        <end position="68"/>
    </location>
</feature>
<evidence type="ECO:0000313" key="3">
    <source>
        <dbReference type="Proteomes" id="UP001066276"/>
    </source>
</evidence>
<gene>
    <name evidence="2" type="ORF">NDU88_007160</name>
</gene>
<organism evidence="2 3">
    <name type="scientific">Pleurodeles waltl</name>
    <name type="common">Iberian ribbed newt</name>
    <dbReference type="NCBI Taxonomy" id="8319"/>
    <lineage>
        <taxon>Eukaryota</taxon>
        <taxon>Metazoa</taxon>
        <taxon>Chordata</taxon>
        <taxon>Craniata</taxon>
        <taxon>Vertebrata</taxon>
        <taxon>Euteleostomi</taxon>
        <taxon>Amphibia</taxon>
        <taxon>Batrachia</taxon>
        <taxon>Caudata</taxon>
        <taxon>Salamandroidea</taxon>
        <taxon>Salamandridae</taxon>
        <taxon>Pleurodelinae</taxon>
        <taxon>Pleurodeles</taxon>
    </lineage>
</organism>
<dbReference type="AlphaFoldDB" id="A0AAV7SRT1"/>
<dbReference type="EMBL" id="JANPWB010000008">
    <property type="protein sequence ID" value="KAJ1166763.1"/>
    <property type="molecule type" value="Genomic_DNA"/>
</dbReference>